<dbReference type="OrthoDB" id="2631350at2759"/>
<reference evidence="1" key="1">
    <citation type="submission" date="2020-11" db="EMBL/GenBank/DDBJ databases">
        <authorList>
            <consortium name="DOE Joint Genome Institute"/>
            <person name="Ahrendt S."/>
            <person name="Riley R."/>
            <person name="Andreopoulos W."/>
            <person name="Labutti K."/>
            <person name="Pangilinan J."/>
            <person name="Ruiz-Duenas F.J."/>
            <person name="Barrasa J.M."/>
            <person name="Sanchez-Garcia M."/>
            <person name="Camarero S."/>
            <person name="Miyauchi S."/>
            <person name="Serrano A."/>
            <person name="Linde D."/>
            <person name="Babiker R."/>
            <person name="Drula E."/>
            <person name="Ayuso-Fernandez I."/>
            <person name="Pacheco R."/>
            <person name="Padilla G."/>
            <person name="Ferreira P."/>
            <person name="Barriuso J."/>
            <person name="Kellner H."/>
            <person name="Castanera R."/>
            <person name="Alfaro M."/>
            <person name="Ramirez L."/>
            <person name="Pisabarro A.G."/>
            <person name="Kuo A."/>
            <person name="Tritt A."/>
            <person name="Lipzen A."/>
            <person name="He G."/>
            <person name="Yan M."/>
            <person name="Ng V."/>
            <person name="Cullen D."/>
            <person name="Martin F."/>
            <person name="Rosso M.-N."/>
            <person name="Henrissat B."/>
            <person name="Hibbett D."/>
            <person name="Martinez A.T."/>
            <person name="Grigoriev I.V."/>
        </authorList>
    </citation>
    <scope>NUCLEOTIDE SEQUENCE</scope>
    <source>
        <strain evidence="1">CBS 506.95</strain>
    </source>
</reference>
<accession>A0A9P6ELV3</accession>
<evidence type="ECO:0000313" key="2">
    <source>
        <dbReference type="Proteomes" id="UP000807306"/>
    </source>
</evidence>
<gene>
    <name evidence="1" type="ORF">CPB83DRAFT_833832</name>
</gene>
<evidence type="ECO:0000313" key="1">
    <source>
        <dbReference type="EMBL" id="KAF9531250.1"/>
    </source>
</evidence>
<sequence length="522" mass="58265">MALQNTDILKEIFKHLSHELDENVESSTARRTLLNAALSCETFYEPAMAAMWRVLSSIVPLLKLLPSFMQMNGRHILKEVSKADWAKFEKRARHVQVLLLAKDHHNISPFTYDRLRQLQSSCLLPALLKIRILDDFDASTSLCPFISLSPSIRYLELCEDSVENQEFFQSFIASVTTQAPSVTHLKLCSKGAAVDLCPLLNLLLLQDLDLEVNQGRLSKLLMTGLGRLKALKCLALRMGPQVSTITFPDSVPLPLTVSNYQAFWNSTRSLKLFAQLESLTLSGHPDVIMTSMAYISSPSLKILDINESNVTRTIRSRNWALRDFIRGVGQLQIFKMKQTSPAQSTIKILNILPLGRNLETVELREGSASIKNSDMLDIAGRFINLRILILPDSCKELSLGLEILLAPHTIPPRLECLKLCVFEGSCQLIPLPTLPTKPITRANAHFSLRQLSLSSCYGTLSDESTIQLSTLIHSAFPMLDGVEGYGPNAGKECWGRVNLFRAALRGVCENLEEELHLDKTNA</sequence>
<dbReference type="AlphaFoldDB" id="A0A9P6ELV3"/>
<dbReference type="Proteomes" id="UP000807306">
    <property type="component" value="Unassembled WGS sequence"/>
</dbReference>
<comment type="caution">
    <text evidence="1">The sequence shown here is derived from an EMBL/GenBank/DDBJ whole genome shotgun (WGS) entry which is preliminary data.</text>
</comment>
<organism evidence="1 2">
    <name type="scientific">Crepidotus variabilis</name>
    <dbReference type="NCBI Taxonomy" id="179855"/>
    <lineage>
        <taxon>Eukaryota</taxon>
        <taxon>Fungi</taxon>
        <taxon>Dikarya</taxon>
        <taxon>Basidiomycota</taxon>
        <taxon>Agaricomycotina</taxon>
        <taxon>Agaricomycetes</taxon>
        <taxon>Agaricomycetidae</taxon>
        <taxon>Agaricales</taxon>
        <taxon>Agaricineae</taxon>
        <taxon>Crepidotaceae</taxon>
        <taxon>Crepidotus</taxon>
    </lineage>
</organism>
<protein>
    <submittedName>
        <fullName evidence="1">Uncharacterized protein</fullName>
    </submittedName>
</protein>
<name>A0A9P6ELV3_9AGAR</name>
<dbReference type="EMBL" id="MU157836">
    <property type="protein sequence ID" value="KAF9531250.1"/>
    <property type="molecule type" value="Genomic_DNA"/>
</dbReference>
<keyword evidence="2" id="KW-1185">Reference proteome</keyword>
<proteinExistence type="predicted"/>